<gene>
    <name evidence="1" type="ORF">PR048_008686</name>
</gene>
<dbReference type="Proteomes" id="UP001159363">
    <property type="component" value="Chromosome 3"/>
</dbReference>
<comment type="caution">
    <text evidence="1">The sequence shown here is derived from an EMBL/GenBank/DDBJ whole genome shotgun (WGS) entry which is preliminary data.</text>
</comment>
<name>A0ABQ9HXT8_9NEOP</name>
<reference evidence="1 2" key="1">
    <citation type="submission" date="2023-02" db="EMBL/GenBank/DDBJ databases">
        <title>LHISI_Scaffold_Assembly.</title>
        <authorList>
            <person name="Stuart O.P."/>
            <person name="Cleave R."/>
            <person name="Magrath M.J.L."/>
            <person name="Mikheyev A.S."/>
        </authorList>
    </citation>
    <scope>NUCLEOTIDE SEQUENCE [LARGE SCALE GENOMIC DNA]</scope>
    <source>
        <strain evidence="1">Daus_M_001</strain>
        <tissue evidence="1">Leg muscle</tissue>
    </source>
</reference>
<accession>A0ABQ9HXT8</accession>
<evidence type="ECO:0000313" key="2">
    <source>
        <dbReference type="Proteomes" id="UP001159363"/>
    </source>
</evidence>
<dbReference type="EMBL" id="JARBHB010000003">
    <property type="protein sequence ID" value="KAJ8889189.1"/>
    <property type="molecule type" value="Genomic_DNA"/>
</dbReference>
<evidence type="ECO:0000313" key="1">
    <source>
        <dbReference type="EMBL" id="KAJ8889189.1"/>
    </source>
</evidence>
<organism evidence="1 2">
    <name type="scientific">Dryococelus australis</name>
    <dbReference type="NCBI Taxonomy" id="614101"/>
    <lineage>
        <taxon>Eukaryota</taxon>
        <taxon>Metazoa</taxon>
        <taxon>Ecdysozoa</taxon>
        <taxon>Arthropoda</taxon>
        <taxon>Hexapoda</taxon>
        <taxon>Insecta</taxon>
        <taxon>Pterygota</taxon>
        <taxon>Neoptera</taxon>
        <taxon>Polyneoptera</taxon>
        <taxon>Phasmatodea</taxon>
        <taxon>Verophasmatodea</taxon>
        <taxon>Anareolatae</taxon>
        <taxon>Phasmatidae</taxon>
        <taxon>Eurycanthinae</taxon>
        <taxon>Dryococelus</taxon>
    </lineage>
</organism>
<keyword evidence="2" id="KW-1185">Reference proteome</keyword>
<sequence length="99" mass="11455">MTFAGRWIGRDSPTAWPPRSLEITQLNFFNICATYKYYQKLMCGAGQRVARDKPPVEDEARVSSHRDIRDRQPAVNVSSWRKMSYPTVVGASRFHPTFF</sequence>
<protein>
    <submittedName>
        <fullName evidence="1">Uncharacterized protein</fullName>
    </submittedName>
</protein>
<proteinExistence type="predicted"/>